<keyword evidence="1" id="KW-0812">Transmembrane</keyword>
<feature type="transmembrane region" description="Helical" evidence="1">
    <location>
        <begin position="20"/>
        <end position="40"/>
    </location>
</feature>
<evidence type="ECO:0000256" key="1">
    <source>
        <dbReference type="SAM" id="Phobius"/>
    </source>
</evidence>
<feature type="transmembrane region" description="Helical" evidence="1">
    <location>
        <begin position="88"/>
        <end position="110"/>
    </location>
</feature>
<dbReference type="EMBL" id="DVIQ01000104">
    <property type="protein sequence ID" value="HIS32862.1"/>
    <property type="molecule type" value="Genomic_DNA"/>
</dbReference>
<keyword evidence="1" id="KW-0472">Membrane</keyword>
<reference evidence="2" key="1">
    <citation type="submission" date="2020-10" db="EMBL/GenBank/DDBJ databases">
        <authorList>
            <person name="Gilroy R."/>
        </authorList>
    </citation>
    <scope>NUCLEOTIDE SEQUENCE</scope>
    <source>
        <strain evidence="2">CHK190-19873</strain>
    </source>
</reference>
<dbReference type="Pfam" id="PF10825">
    <property type="entry name" value="DUF2752"/>
    <property type="match status" value="1"/>
</dbReference>
<organism evidence="2 3">
    <name type="scientific">Candidatus Limivivens intestinipullorum</name>
    <dbReference type="NCBI Taxonomy" id="2840858"/>
    <lineage>
        <taxon>Bacteria</taxon>
        <taxon>Bacillati</taxon>
        <taxon>Bacillota</taxon>
        <taxon>Clostridia</taxon>
        <taxon>Lachnospirales</taxon>
        <taxon>Lachnospiraceae</taxon>
        <taxon>Lachnospiraceae incertae sedis</taxon>
        <taxon>Candidatus Limivivens</taxon>
    </lineage>
</organism>
<comment type="caution">
    <text evidence="2">The sequence shown here is derived from an EMBL/GenBank/DDBJ whole genome shotgun (WGS) entry which is preliminary data.</text>
</comment>
<dbReference type="AlphaFoldDB" id="A0A9D1EV50"/>
<dbReference type="Proteomes" id="UP000823935">
    <property type="component" value="Unassembled WGS sequence"/>
</dbReference>
<dbReference type="InterPro" id="IPR021215">
    <property type="entry name" value="DUF2752"/>
</dbReference>
<evidence type="ECO:0000313" key="2">
    <source>
        <dbReference type="EMBL" id="HIS32862.1"/>
    </source>
</evidence>
<evidence type="ECO:0000313" key="3">
    <source>
        <dbReference type="Proteomes" id="UP000823935"/>
    </source>
</evidence>
<protein>
    <submittedName>
        <fullName evidence="2">DUF2752 domain-containing protein</fullName>
    </submittedName>
</protein>
<keyword evidence="1" id="KW-1133">Transmembrane helix</keyword>
<sequence>MEENQKIDIERERGRERIPFYLAGWILTGLGAVLLLLHHFTGLSVQTYLPPCLFHMATGGYCPGCGGTRAAALLLRGNVLASAVCHPVILYGAVLFAWFMVSNTIWLLSGQKLKIAMGGRKWQLWLGLGIVAGNFIWKNVGYFCFGIRLEDWLGML</sequence>
<gene>
    <name evidence="2" type="ORF">IAB44_15160</name>
</gene>
<feature type="transmembrane region" description="Helical" evidence="1">
    <location>
        <begin position="122"/>
        <end position="149"/>
    </location>
</feature>
<name>A0A9D1EV50_9FIRM</name>
<reference evidence="2" key="2">
    <citation type="journal article" date="2021" name="PeerJ">
        <title>Extensive microbial diversity within the chicken gut microbiome revealed by metagenomics and culture.</title>
        <authorList>
            <person name="Gilroy R."/>
            <person name="Ravi A."/>
            <person name="Getino M."/>
            <person name="Pursley I."/>
            <person name="Horton D.L."/>
            <person name="Alikhan N.F."/>
            <person name="Baker D."/>
            <person name="Gharbi K."/>
            <person name="Hall N."/>
            <person name="Watson M."/>
            <person name="Adriaenssens E.M."/>
            <person name="Foster-Nyarko E."/>
            <person name="Jarju S."/>
            <person name="Secka A."/>
            <person name="Antonio M."/>
            <person name="Oren A."/>
            <person name="Chaudhuri R.R."/>
            <person name="La Ragione R."/>
            <person name="Hildebrand F."/>
            <person name="Pallen M.J."/>
        </authorList>
    </citation>
    <scope>NUCLEOTIDE SEQUENCE</scope>
    <source>
        <strain evidence="2">CHK190-19873</strain>
    </source>
</reference>
<proteinExistence type="predicted"/>
<accession>A0A9D1EV50</accession>